<accession>A0A853DFT1</accession>
<name>A0A853DFT1_9MICO</name>
<dbReference type="EMBL" id="JACCFW010000001">
    <property type="protein sequence ID" value="NYJ75547.1"/>
    <property type="molecule type" value="Genomic_DNA"/>
</dbReference>
<evidence type="ECO:0000313" key="3">
    <source>
        <dbReference type="Proteomes" id="UP000571817"/>
    </source>
</evidence>
<evidence type="ECO:0000256" key="1">
    <source>
        <dbReference type="SAM" id="MobiDB-lite"/>
    </source>
</evidence>
<proteinExistence type="predicted"/>
<dbReference type="Proteomes" id="UP000571817">
    <property type="component" value="Unassembled WGS sequence"/>
</dbReference>
<sequence>MASETLSHSGRGRRGSLIAVACVALGVAVTGCASSAHDGAADRPGSTASGVPNAVAGLTSTPTAGPQDDTSQASTQQKLPKGASTAIPSDPLASSAVVPVERSGRKVRPSISAIGGARPFTQPVEYADGLRLRITRMTQSKVTGQGPGVFPGRPVTDFYVTLTNGTKKPLSFDAVVVTVSYGSPARLAHLVYDQNSVDFASTVQPGKSGNAVYGFSVPAADLSQVTMTVDLDGLHQLATFRGKVT</sequence>
<reference evidence="2 3" key="1">
    <citation type="submission" date="2020-07" db="EMBL/GenBank/DDBJ databases">
        <title>Sequencing the genomes of 1000 actinobacteria strains.</title>
        <authorList>
            <person name="Klenk H.-P."/>
        </authorList>
    </citation>
    <scope>NUCLEOTIDE SEQUENCE [LARGE SCALE GENOMIC DNA]</scope>
    <source>
        <strain evidence="2 3">DSM 29531</strain>
    </source>
</reference>
<feature type="region of interest" description="Disordered" evidence="1">
    <location>
        <begin position="35"/>
        <end position="101"/>
    </location>
</feature>
<organism evidence="2 3">
    <name type="scientific">Allobranchiibius huperziae</name>
    <dbReference type="NCBI Taxonomy" id="1874116"/>
    <lineage>
        <taxon>Bacteria</taxon>
        <taxon>Bacillati</taxon>
        <taxon>Actinomycetota</taxon>
        <taxon>Actinomycetes</taxon>
        <taxon>Micrococcales</taxon>
        <taxon>Dermacoccaceae</taxon>
        <taxon>Allobranchiibius</taxon>
    </lineage>
</organism>
<comment type="caution">
    <text evidence="2">The sequence shown here is derived from an EMBL/GenBank/DDBJ whole genome shotgun (WGS) entry which is preliminary data.</text>
</comment>
<protein>
    <recommendedName>
        <fullName evidence="4">DUF4352 domain-containing protein</fullName>
    </recommendedName>
</protein>
<keyword evidence="3" id="KW-1185">Reference proteome</keyword>
<feature type="compositionally biased region" description="Polar residues" evidence="1">
    <location>
        <begin position="58"/>
        <end position="78"/>
    </location>
</feature>
<gene>
    <name evidence="2" type="ORF">HNR15_002510</name>
</gene>
<evidence type="ECO:0000313" key="2">
    <source>
        <dbReference type="EMBL" id="NYJ75547.1"/>
    </source>
</evidence>
<dbReference type="AlphaFoldDB" id="A0A853DFT1"/>
<evidence type="ECO:0008006" key="4">
    <source>
        <dbReference type="Google" id="ProtNLM"/>
    </source>
</evidence>
<dbReference type="RefSeq" id="WP_179482313.1">
    <property type="nucleotide sequence ID" value="NZ_JACCFW010000001.1"/>
</dbReference>